<evidence type="ECO:0000259" key="8">
    <source>
        <dbReference type="Pfam" id="PF20684"/>
    </source>
</evidence>
<dbReference type="PANTHER" id="PTHR33048:SF132">
    <property type="entry name" value="MEMBRANE PROTEIN, PUTATIVE (AFU_ORTHOLOGUE AFUA_6G07820)-RELATED"/>
    <property type="match status" value="1"/>
</dbReference>
<feature type="compositionally biased region" description="Polar residues" evidence="6">
    <location>
        <begin position="321"/>
        <end position="339"/>
    </location>
</feature>
<feature type="domain" description="Rhodopsin" evidence="8">
    <location>
        <begin position="27"/>
        <end position="287"/>
    </location>
</feature>
<feature type="region of interest" description="Disordered" evidence="6">
    <location>
        <begin position="354"/>
        <end position="375"/>
    </location>
</feature>
<feature type="transmembrane region" description="Helical" evidence="7">
    <location>
        <begin position="222"/>
        <end position="241"/>
    </location>
</feature>
<evidence type="ECO:0000256" key="5">
    <source>
        <dbReference type="ARBA" id="ARBA00038359"/>
    </source>
</evidence>
<name>A0A0C2J2B6_9PEZI</name>
<feature type="compositionally biased region" description="Basic and acidic residues" evidence="6">
    <location>
        <begin position="356"/>
        <end position="375"/>
    </location>
</feature>
<evidence type="ECO:0000313" key="10">
    <source>
        <dbReference type="Proteomes" id="UP000031575"/>
    </source>
</evidence>
<comment type="caution">
    <text evidence="9">The sequence shown here is derived from an EMBL/GenBank/DDBJ whole genome shotgun (WGS) entry which is preliminary data.</text>
</comment>
<feature type="transmembrane region" description="Helical" evidence="7">
    <location>
        <begin position="187"/>
        <end position="210"/>
    </location>
</feature>
<dbReference type="OrthoDB" id="3648173at2759"/>
<accession>A0A0C2J2B6</accession>
<dbReference type="Pfam" id="PF20684">
    <property type="entry name" value="Fung_rhodopsin"/>
    <property type="match status" value="1"/>
</dbReference>
<sequence length="375" mass="40951">MFGPQVVQHVVITSNFFAALSFLVVALRLYTRSHIVRLVSVEDYLIVVSLAASIGFLTVEMLQVRYGLGQHIGDVPEEHLVKFFQVGPCPDVANAPTAPGPVLTPAASQCLWATIPVYNLSLIFSKLSIIFQYKHVFAVAIVQRICFFFLIFLGIYGCWAFFGSVFMCVPVQYFWGVGEGHCLNKLAFWFSNASINIATDIAIILLPMPLIKGLQIPKRQKIILMVIFAFGTVVCITSIIRLRSLLSISVSPDTTFAGVDIAMWSNIEINVAIICASAPALKPFVSRIAPKLLGSSGNSGNRSRGTGYAPNSQRGDAFGMNSFNRKATASGTGRNPSGSNDRDIYVQHTFEILDDGDGKTSREGSERNLVRGKDV</sequence>
<dbReference type="GO" id="GO:0016020">
    <property type="term" value="C:membrane"/>
    <property type="evidence" value="ECO:0007669"/>
    <property type="project" value="UniProtKB-SubCell"/>
</dbReference>
<dbReference type="PANTHER" id="PTHR33048">
    <property type="entry name" value="PTH11-LIKE INTEGRAL MEMBRANE PROTEIN (AFU_ORTHOLOGUE AFUA_5G11245)"/>
    <property type="match status" value="1"/>
</dbReference>
<evidence type="ECO:0000256" key="2">
    <source>
        <dbReference type="ARBA" id="ARBA00022692"/>
    </source>
</evidence>
<dbReference type="Proteomes" id="UP000031575">
    <property type="component" value="Unassembled WGS sequence"/>
</dbReference>
<evidence type="ECO:0000256" key="3">
    <source>
        <dbReference type="ARBA" id="ARBA00022989"/>
    </source>
</evidence>
<dbReference type="AlphaFoldDB" id="A0A0C2J2B6"/>
<gene>
    <name evidence="9" type="ORF">SPBR_01608</name>
</gene>
<dbReference type="GeneID" id="63674839"/>
<feature type="transmembrane region" description="Helical" evidence="7">
    <location>
        <begin position="145"/>
        <end position="175"/>
    </location>
</feature>
<keyword evidence="10" id="KW-1185">Reference proteome</keyword>
<dbReference type="HOGENOM" id="CLU_028200_0_2_1"/>
<evidence type="ECO:0000256" key="1">
    <source>
        <dbReference type="ARBA" id="ARBA00004141"/>
    </source>
</evidence>
<feature type="transmembrane region" description="Helical" evidence="7">
    <location>
        <begin position="111"/>
        <end position="133"/>
    </location>
</feature>
<keyword evidence="3 7" id="KW-1133">Transmembrane helix</keyword>
<dbReference type="InterPro" id="IPR052337">
    <property type="entry name" value="SAT4-like"/>
</dbReference>
<evidence type="ECO:0000256" key="7">
    <source>
        <dbReference type="SAM" id="Phobius"/>
    </source>
</evidence>
<comment type="subcellular location">
    <subcellularLocation>
        <location evidence="1">Membrane</location>
        <topology evidence="1">Multi-pass membrane protein</topology>
    </subcellularLocation>
</comment>
<dbReference type="VEuPathDB" id="FungiDB:SPBR_01608"/>
<feature type="region of interest" description="Disordered" evidence="6">
    <location>
        <begin position="296"/>
        <end position="342"/>
    </location>
</feature>
<feature type="transmembrane region" description="Helical" evidence="7">
    <location>
        <begin position="6"/>
        <end position="29"/>
    </location>
</feature>
<organism evidence="9 10">
    <name type="scientific">Sporothrix brasiliensis 5110</name>
    <dbReference type="NCBI Taxonomy" id="1398154"/>
    <lineage>
        <taxon>Eukaryota</taxon>
        <taxon>Fungi</taxon>
        <taxon>Dikarya</taxon>
        <taxon>Ascomycota</taxon>
        <taxon>Pezizomycotina</taxon>
        <taxon>Sordariomycetes</taxon>
        <taxon>Sordariomycetidae</taxon>
        <taxon>Ophiostomatales</taxon>
        <taxon>Ophiostomataceae</taxon>
        <taxon>Sporothrix</taxon>
    </lineage>
</organism>
<feature type="transmembrane region" description="Helical" evidence="7">
    <location>
        <begin position="41"/>
        <end position="59"/>
    </location>
</feature>
<dbReference type="EMBL" id="AWTV01000007">
    <property type="protein sequence ID" value="KIH91217.1"/>
    <property type="molecule type" value="Genomic_DNA"/>
</dbReference>
<keyword evidence="2 7" id="KW-0812">Transmembrane</keyword>
<feature type="compositionally biased region" description="Low complexity" evidence="6">
    <location>
        <begin position="296"/>
        <end position="305"/>
    </location>
</feature>
<dbReference type="InterPro" id="IPR049326">
    <property type="entry name" value="Rhodopsin_dom_fungi"/>
</dbReference>
<dbReference type="RefSeq" id="XP_040619227.1">
    <property type="nucleotide sequence ID" value="XM_040759918.1"/>
</dbReference>
<reference evidence="9 10" key="1">
    <citation type="journal article" date="2014" name="BMC Genomics">
        <title>Comparative genomics of the major fungal agents of human and animal Sporotrichosis: Sporothrix schenckii and Sporothrix brasiliensis.</title>
        <authorList>
            <person name="Teixeira M.M."/>
            <person name="de Almeida L.G."/>
            <person name="Kubitschek-Barreira P."/>
            <person name="Alves F.L."/>
            <person name="Kioshima E.S."/>
            <person name="Abadio A.K."/>
            <person name="Fernandes L."/>
            <person name="Derengowski L.S."/>
            <person name="Ferreira K.S."/>
            <person name="Souza R.C."/>
            <person name="Ruiz J.C."/>
            <person name="de Andrade N.C."/>
            <person name="Paes H.C."/>
            <person name="Nicola A.M."/>
            <person name="Albuquerque P."/>
            <person name="Gerber A.L."/>
            <person name="Martins V.P."/>
            <person name="Peconick L.D."/>
            <person name="Neto A.V."/>
            <person name="Chaucanez C.B."/>
            <person name="Silva P.A."/>
            <person name="Cunha O.L."/>
            <person name="de Oliveira F.F."/>
            <person name="dos Santos T.C."/>
            <person name="Barros A.L."/>
            <person name="Soares M.A."/>
            <person name="de Oliveira L.M."/>
            <person name="Marini M.M."/>
            <person name="Villalobos-Duno H."/>
            <person name="Cunha M.M."/>
            <person name="de Hoog S."/>
            <person name="da Silveira J.F."/>
            <person name="Henrissat B."/>
            <person name="Nino-Vega G.A."/>
            <person name="Cisalpino P.S."/>
            <person name="Mora-Montes H.M."/>
            <person name="Almeida S.R."/>
            <person name="Stajich J.E."/>
            <person name="Lopes-Bezerra L.M."/>
            <person name="Vasconcelos A.T."/>
            <person name="Felipe M.S."/>
        </authorList>
    </citation>
    <scope>NUCLEOTIDE SEQUENCE [LARGE SCALE GENOMIC DNA]</scope>
    <source>
        <strain evidence="9 10">5110</strain>
    </source>
</reference>
<protein>
    <submittedName>
        <fullName evidence="9">Integral membrane protein</fullName>
    </submittedName>
</protein>
<evidence type="ECO:0000256" key="6">
    <source>
        <dbReference type="SAM" id="MobiDB-lite"/>
    </source>
</evidence>
<keyword evidence="4 7" id="KW-0472">Membrane</keyword>
<evidence type="ECO:0000256" key="4">
    <source>
        <dbReference type="ARBA" id="ARBA00023136"/>
    </source>
</evidence>
<evidence type="ECO:0000313" key="9">
    <source>
        <dbReference type="EMBL" id="KIH91217.1"/>
    </source>
</evidence>
<comment type="similarity">
    <text evidence="5">Belongs to the SAT4 family.</text>
</comment>
<proteinExistence type="inferred from homology"/>